<evidence type="ECO:0000313" key="2">
    <source>
        <dbReference type="Proteomes" id="UP000299102"/>
    </source>
</evidence>
<name>A0A4C1UM65_EUMVA</name>
<evidence type="ECO:0000313" key="1">
    <source>
        <dbReference type="EMBL" id="GBP27525.1"/>
    </source>
</evidence>
<comment type="caution">
    <text evidence="1">The sequence shown here is derived from an EMBL/GenBank/DDBJ whole genome shotgun (WGS) entry which is preliminary data.</text>
</comment>
<dbReference type="OrthoDB" id="10033659at2759"/>
<dbReference type="EMBL" id="BGZK01000195">
    <property type="protein sequence ID" value="GBP27525.1"/>
    <property type="molecule type" value="Genomic_DNA"/>
</dbReference>
<dbReference type="Proteomes" id="UP000299102">
    <property type="component" value="Unassembled WGS sequence"/>
</dbReference>
<reference evidence="1 2" key="1">
    <citation type="journal article" date="2019" name="Commun. Biol.">
        <title>The bagworm genome reveals a unique fibroin gene that provides high tensile strength.</title>
        <authorList>
            <person name="Kono N."/>
            <person name="Nakamura H."/>
            <person name="Ohtoshi R."/>
            <person name="Tomita M."/>
            <person name="Numata K."/>
            <person name="Arakawa K."/>
        </authorList>
    </citation>
    <scope>NUCLEOTIDE SEQUENCE [LARGE SCALE GENOMIC DNA]</scope>
</reference>
<proteinExistence type="predicted"/>
<gene>
    <name evidence="1" type="ORF">EVAR_18718_1</name>
</gene>
<sequence length="251" mass="28795">MVYVAVARKWTGSTSAIRVPHSHRIQPYSKNFRFSVSSSESELRWPTPLLSPHSLPPTTLSFLHQFTPSSVKYPIRDQEPSNVLVTTPESRQSITALPTYKYFGDAHALLFLNKPKVLNDNQPREQVGFRIGRVKIWQALKNQAVENKYSKILKSIYLNTKAKIKLEKAGKEIEIEKRVRQDNPISPKLFSATLKWAGYIIRGTEKLSQSVMYWVTSDGQRNGGTLLRRWVDEIRAAASVTWSRKARNRKE</sequence>
<keyword evidence="2" id="KW-1185">Reference proteome</keyword>
<accession>A0A4C1UM65</accession>
<protein>
    <submittedName>
        <fullName evidence="1">Uncharacterized protein</fullName>
    </submittedName>
</protein>
<dbReference type="AlphaFoldDB" id="A0A4C1UM65"/>
<organism evidence="1 2">
    <name type="scientific">Eumeta variegata</name>
    <name type="common">Bagworm moth</name>
    <name type="synonym">Eumeta japonica</name>
    <dbReference type="NCBI Taxonomy" id="151549"/>
    <lineage>
        <taxon>Eukaryota</taxon>
        <taxon>Metazoa</taxon>
        <taxon>Ecdysozoa</taxon>
        <taxon>Arthropoda</taxon>
        <taxon>Hexapoda</taxon>
        <taxon>Insecta</taxon>
        <taxon>Pterygota</taxon>
        <taxon>Neoptera</taxon>
        <taxon>Endopterygota</taxon>
        <taxon>Lepidoptera</taxon>
        <taxon>Glossata</taxon>
        <taxon>Ditrysia</taxon>
        <taxon>Tineoidea</taxon>
        <taxon>Psychidae</taxon>
        <taxon>Oiketicinae</taxon>
        <taxon>Eumeta</taxon>
    </lineage>
</organism>